<dbReference type="Proteomes" id="UP001155500">
    <property type="component" value="Unassembled WGS sequence"/>
</dbReference>
<dbReference type="Pfam" id="PF04575">
    <property type="entry name" value="SlipAM"/>
    <property type="match status" value="1"/>
</dbReference>
<dbReference type="InterPro" id="IPR057556">
    <property type="entry name" value="TPR_Slam"/>
</dbReference>
<evidence type="ECO:0000259" key="10">
    <source>
        <dbReference type="Pfam" id="PF24575"/>
    </source>
</evidence>
<accession>A0A9X4PBT8</accession>
<dbReference type="Pfam" id="PF24575">
    <property type="entry name" value="TPR_Slam"/>
    <property type="match status" value="1"/>
</dbReference>
<evidence type="ECO:0008006" key="13">
    <source>
        <dbReference type="Google" id="ProtNLM"/>
    </source>
</evidence>
<evidence type="ECO:0000256" key="4">
    <source>
        <dbReference type="ARBA" id="ARBA00022729"/>
    </source>
</evidence>
<evidence type="ECO:0000256" key="6">
    <source>
        <dbReference type="ARBA" id="ARBA00023237"/>
    </source>
</evidence>
<feature type="chain" id="PRO_5040925182" description="Tetratricopeptide repeat protein" evidence="8">
    <location>
        <begin position="20"/>
        <end position="480"/>
    </location>
</feature>
<comment type="similarity">
    <text evidence="7">Belongs to the Slam family.</text>
</comment>
<proteinExistence type="inferred from homology"/>
<keyword evidence="6" id="KW-0998">Cell outer membrane</keyword>
<dbReference type="GO" id="GO:0009279">
    <property type="term" value="C:cell outer membrane"/>
    <property type="evidence" value="ECO:0007669"/>
    <property type="project" value="UniProtKB-SubCell"/>
</dbReference>
<name>A0A9X4PBT8_9PAST</name>
<comment type="subcellular location">
    <subcellularLocation>
        <location evidence="1">Cell outer membrane</location>
        <topology evidence="1">Multi-pass membrane protein</topology>
    </subcellularLocation>
</comment>
<evidence type="ECO:0000256" key="1">
    <source>
        <dbReference type="ARBA" id="ARBA00004571"/>
    </source>
</evidence>
<keyword evidence="12" id="KW-1185">Reference proteome</keyword>
<keyword evidence="4 8" id="KW-0732">Signal</keyword>
<sequence length="480" mass="56975">MKPLFFSLSLLCTSLALVAQEPINHQINRDEFSTGYPKPIILDSLQQQIYQENQYIPQLSAENKELMISSQQLLDNPELLRTVMLTLIRQHNIVGIEKILPIYRQSAFANPYLVSYAEGVLLLYQGKSAESAVAFHKILQDYPYAEVVGYYYALANFYNKNYALARYNFNQLEKLSHLPPDIKQQVEQYHQLINHITEWKFNVNLSVFYDRNINNAPDHQKWGNFKFSDKKSDFGITYQAALSKKFILPQGFYLQPHFYLYGKQYHRYRHYNDFNSRIALTFAKADQYNDFTLQPYAARRLYGEKAYSYTLGSQASWLHHWHHRFSTLFSLAYEHQYFDRQKFFNNHRQIFNLTSLYALTEKHTLLLNQEVVHQYATRDAEDRYWGWSVKTDWRTAWDNGLGTNISVLYGQNKYKGATLLTQQHKRKDRKYAVMLQLKHQKLQYAGFQPEISLQYYAHRSNSALHSYTRKEIFFNINKIF</sequence>
<protein>
    <recommendedName>
        <fullName evidence="13">Tetratricopeptide repeat protein</fullName>
    </recommendedName>
</protein>
<feature type="domain" description="Surface lipoprotein assembly modifier C-terminal" evidence="9">
    <location>
        <begin position="199"/>
        <end position="480"/>
    </location>
</feature>
<keyword evidence="3" id="KW-0812">Transmembrane</keyword>
<dbReference type="AlphaFoldDB" id="A0A9X4PBT8"/>
<organism evidence="11 12">
    <name type="scientific">Volucribacter amazonae</name>
    <dbReference type="NCBI Taxonomy" id="256731"/>
    <lineage>
        <taxon>Bacteria</taxon>
        <taxon>Pseudomonadati</taxon>
        <taxon>Pseudomonadota</taxon>
        <taxon>Gammaproteobacteria</taxon>
        <taxon>Pasteurellales</taxon>
        <taxon>Pasteurellaceae</taxon>
        <taxon>Volucribacter</taxon>
    </lineage>
</organism>
<evidence type="ECO:0000259" key="9">
    <source>
        <dbReference type="Pfam" id="PF04575"/>
    </source>
</evidence>
<keyword evidence="5" id="KW-0472">Membrane</keyword>
<comment type="caution">
    <text evidence="11">The sequence shown here is derived from an EMBL/GenBank/DDBJ whole genome shotgun (WGS) entry which is preliminary data.</text>
</comment>
<dbReference type="InterPro" id="IPR007655">
    <property type="entry name" value="Slam_C"/>
</dbReference>
<evidence type="ECO:0000313" key="11">
    <source>
        <dbReference type="EMBL" id="MDG6894364.1"/>
    </source>
</evidence>
<dbReference type="RefSeq" id="WP_279571849.1">
    <property type="nucleotide sequence ID" value="NZ_LWID01000001.1"/>
</dbReference>
<feature type="domain" description="Surface lipoprotein assembly modifier N-terminal TPR repeats region" evidence="10">
    <location>
        <begin position="68"/>
        <end position="169"/>
    </location>
</feature>
<dbReference type="EMBL" id="LWID01000001">
    <property type="protein sequence ID" value="MDG6894364.1"/>
    <property type="molecule type" value="Genomic_DNA"/>
</dbReference>
<reference evidence="11" key="1">
    <citation type="submission" date="2016-03" db="EMBL/GenBank/DDBJ databases">
        <title>Co-evolution between Pasteurellaceae and their hosts.</title>
        <authorList>
            <person name="Hansen M.J."/>
            <person name="Bojesen A.M."/>
            <person name="Planet P."/>
        </authorList>
    </citation>
    <scope>NUCLEOTIDE SEQUENCE</scope>
    <source>
        <strain evidence="11">146/S8/89</strain>
    </source>
</reference>
<evidence type="ECO:0000256" key="7">
    <source>
        <dbReference type="ARBA" id="ARBA00023609"/>
    </source>
</evidence>
<evidence type="ECO:0000256" key="8">
    <source>
        <dbReference type="SAM" id="SignalP"/>
    </source>
</evidence>
<evidence type="ECO:0000256" key="3">
    <source>
        <dbReference type="ARBA" id="ARBA00022692"/>
    </source>
</evidence>
<feature type="signal peptide" evidence="8">
    <location>
        <begin position="1"/>
        <end position="19"/>
    </location>
</feature>
<keyword evidence="2" id="KW-1134">Transmembrane beta strand</keyword>
<evidence type="ECO:0000313" key="12">
    <source>
        <dbReference type="Proteomes" id="UP001155500"/>
    </source>
</evidence>
<gene>
    <name evidence="11" type="ORF">A6A20_01645</name>
</gene>
<evidence type="ECO:0000256" key="5">
    <source>
        <dbReference type="ARBA" id="ARBA00023136"/>
    </source>
</evidence>
<evidence type="ECO:0000256" key="2">
    <source>
        <dbReference type="ARBA" id="ARBA00022452"/>
    </source>
</evidence>